<evidence type="ECO:0000256" key="1">
    <source>
        <dbReference type="ARBA" id="ARBA00022553"/>
    </source>
</evidence>
<dbReference type="InterPro" id="IPR011006">
    <property type="entry name" value="CheY-like_superfamily"/>
</dbReference>
<dbReference type="InterPro" id="IPR000160">
    <property type="entry name" value="GGDEF_dom"/>
</dbReference>
<dbReference type="EMBL" id="JACWUN010000003">
    <property type="protein sequence ID" value="MBD1399856.1"/>
    <property type="molecule type" value="Genomic_DNA"/>
</dbReference>
<dbReference type="RefSeq" id="WP_191154121.1">
    <property type="nucleotide sequence ID" value="NZ_JACWUN010000003.1"/>
</dbReference>
<dbReference type="PANTHER" id="PTHR44591">
    <property type="entry name" value="STRESS RESPONSE REGULATOR PROTEIN 1"/>
    <property type="match status" value="1"/>
</dbReference>
<dbReference type="CDD" id="cd01949">
    <property type="entry name" value="GGDEF"/>
    <property type="match status" value="1"/>
</dbReference>
<evidence type="ECO:0000313" key="6">
    <source>
        <dbReference type="Proteomes" id="UP000632828"/>
    </source>
</evidence>
<dbReference type="SUPFAM" id="SSF55073">
    <property type="entry name" value="Nucleotide cyclase"/>
    <property type="match status" value="1"/>
</dbReference>
<dbReference type="PROSITE" id="PS50110">
    <property type="entry name" value="RESPONSE_REGULATORY"/>
    <property type="match status" value="1"/>
</dbReference>
<gene>
    <name evidence="5" type="ORF">ICT70_04150</name>
</gene>
<organism evidence="5 6">
    <name type="scientific">Pelovirga terrestris</name>
    <dbReference type="NCBI Taxonomy" id="2771352"/>
    <lineage>
        <taxon>Bacteria</taxon>
        <taxon>Pseudomonadati</taxon>
        <taxon>Thermodesulfobacteriota</taxon>
        <taxon>Desulfuromonadia</taxon>
        <taxon>Geobacterales</taxon>
        <taxon>Geobacteraceae</taxon>
        <taxon>Pelovirga</taxon>
    </lineage>
</organism>
<dbReference type="NCBIfam" id="TIGR00254">
    <property type="entry name" value="GGDEF"/>
    <property type="match status" value="1"/>
</dbReference>
<dbReference type="AlphaFoldDB" id="A0A8J6UQW5"/>
<sequence>MPTTDRCRILIADADLMGVASLIGTLKDRYHVVTANSSDQLLTLLHQQSIDLLLLDTSLPGEEPFQLCEKLRQEDKTTHLPIIFVAPQASPQQEEKAFECGASDYIARPYTAPSVKARVKNQLKLSAALAELKRLNTLALDANPNTGLPGNNSIHQELERLLNSNEEYCVIYADLDHFKPYNDVYGFARGDEMIIFTANVIRVALHAAGCGHAFLGHIGGDDFMFTLPSSVAARVTDDILRRIDLEIPEFYSPDDRQRGHILAANREGVEQLFPLANLSLGGIDLAVRRFNSVLEMIDACTEMKKLAKQSSSSSVQICRRRG</sequence>
<dbReference type="SMART" id="SM00448">
    <property type="entry name" value="REC"/>
    <property type="match status" value="1"/>
</dbReference>
<keyword evidence="6" id="KW-1185">Reference proteome</keyword>
<keyword evidence="1 2" id="KW-0597">Phosphoprotein</keyword>
<dbReference type="Pfam" id="PF00990">
    <property type="entry name" value="GGDEF"/>
    <property type="match status" value="1"/>
</dbReference>
<protein>
    <submittedName>
        <fullName evidence="5">Response regulator</fullName>
    </submittedName>
</protein>
<accession>A0A8J6UQW5</accession>
<dbReference type="InterPro" id="IPR050595">
    <property type="entry name" value="Bact_response_regulator"/>
</dbReference>
<dbReference type="InterPro" id="IPR029787">
    <property type="entry name" value="Nucleotide_cyclase"/>
</dbReference>
<dbReference type="PANTHER" id="PTHR44591:SF3">
    <property type="entry name" value="RESPONSE REGULATORY DOMAIN-CONTAINING PROTEIN"/>
    <property type="match status" value="1"/>
</dbReference>
<feature type="domain" description="Response regulatory" evidence="3">
    <location>
        <begin position="8"/>
        <end position="123"/>
    </location>
</feature>
<evidence type="ECO:0000256" key="2">
    <source>
        <dbReference type="PROSITE-ProRule" id="PRU00169"/>
    </source>
</evidence>
<evidence type="ECO:0000259" key="4">
    <source>
        <dbReference type="PROSITE" id="PS50887"/>
    </source>
</evidence>
<proteinExistence type="predicted"/>
<dbReference type="Pfam" id="PF00072">
    <property type="entry name" value="Response_reg"/>
    <property type="match status" value="1"/>
</dbReference>
<dbReference type="Gene3D" id="3.30.70.270">
    <property type="match status" value="1"/>
</dbReference>
<dbReference type="Proteomes" id="UP000632828">
    <property type="component" value="Unassembled WGS sequence"/>
</dbReference>
<evidence type="ECO:0000313" key="5">
    <source>
        <dbReference type="EMBL" id="MBD1399856.1"/>
    </source>
</evidence>
<dbReference type="InterPro" id="IPR001789">
    <property type="entry name" value="Sig_transdc_resp-reg_receiver"/>
</dbReference>
<name>A0A8J6UQW5_9BACT</name>
<dbReference type="GO" id="GO:0000160">
    <property type="term" value="P:phosphorelay signal transduction system"/>
    <property type="evidence" value="ECO:0007669"/>
    <property type="project" value="InterPro"/>
</dbReference>
<comment type="caution">
    <text evidence="5">The sequence shown here is derived from an EMBL/GenBank/DDBJ whole genome shotgun (WGS) entry which is preliminary data.</text>
</comment>
<dbReference type="Gene3D" id="3.40.50.2300">
    <property type="match status" value="1"/>
</dbReference>
<evidence type="ECO:0000259" key="3">
    <source>
        <dbReference type="PROSITE" id="PS50110"/>
    </source>
</evidence>
<dbReference type="InterPro" id="IPR043128">
    <property type="entry name" value="Rev_trsase/Diguanyl_cyclase"/>
</dbReference>
<feature type="domain" description="GGDEF" evidence="4">
    <location>
        <begin position="166"/>
        <end position="320"/>
    </location>
</feature>
<dbReference type="SUPFAM" id="SSF52172">
    <property type="entry name" value="CheY-like"/>
    <property type="match status" value="1"/>
</dbReference>
<reference evidence="5" key="1">
    <citation type="submission" date="2020-09" db="EMBL/GenBank/DDBJ databases">
        <title>Pelobacter alkaliphilus sp. nov., a novel anaerobic arsenate-reducing bacterium from terrestrial mud volcano.</title>
        <authorList>
            <person name="Khomyakova M.A."/>
            <person name="Merkel A.Y."/>
            <person name="Slobodkin A.I."/>
        </authorList>
    </citation>
    <scope>NUCLEOTIDE SEQUENCE</scope>
    <source>
        <strain evidence="5">M08fum</strain>
    </source>
</reference>
<feature type="modified residue" description="4-aspartylphosphate" evidence="2">
    <location>
        <position position="56"/>
    </location>
</feature>
<dbReference type="SMART" id="SM00267">
    <property type="entry name" value="GGDEF"/>
    <property type="match status" value="1"/>
</dbReference>
<dbReference type="PROSITE" id="PS50887">
    <property type="entry name" value="GGDEF"/>
    <property type="match status" value="1"/>
</dbReference>